<reference evidence="3 4" key="1">
    <citation type="submission" date="2019-06" db="EMBL/GenBank/DDBJ databases">
        <title>Genomic Encyclopedia of Archaeal and Bacterial Type Strains, Phase II (KMG-II): from individual species to whole genera.</title>
        <authorList>
            <person name="Goeker M."/>
        </authorList>
    </citation>
    <scope>NUCLEOTIDE SEQUENCE [LARGE SCALE GENOMIC DNA]</scope>
    <source>
        <strain evidence="3 4">DSM 18423</strain>
    </source>
</reference>
<comment type="caution">
    <text evidence="3">The sequence shown here is derived from an EMBL/GenBank/DDBJ whole genome shotgun (WGS) entry which is preliminary data.</text>
</comment>
<comment type="similarity">
    <text evidence="1">Belongs to the CIA30 family.</text>
</comment>
<accession>A0A543K9L8</accession>
<dbReference type="Gene3D" id="2.60.120.430">
    <property type="entry name" value="Galactose-binding lectin"/>
    <property type="match status" value="1"/>
</dbReference>
<protein>
    <submittedName>
        <fullName evidence="3">Complex I intermediate-associated protein 30 (CIA30)</fullName>
    </submittedName>
</protein>
<dbReference type="Proteomes" id="UP000320582">
    <property type="component" value="Unassembled WGS sequence"/>
</dbReference>
<dbReference type="SUPFAM" id="SSF49785">
    <property type="entry name" value="Galactose-binding domain-like"/>
    <property type="match status" value="1"/>
</dbReference>
<feature type="domain" description="NADH:ubiquinone oxidoreductase intermediate-associated protein 30" evidence="2">
    <location>
        <begin position="16"/>
        <end position="153"/>
    </location>
</feature>
<evidence type="ECO:0000313" key="3">
    <source>
        <dbReference type="EMBL" id="TQM91777.1"/>
    </source>
</evidence>
<dbReference type="RefSeq" id="WP_142079578.1">
    <property type="nucleotide sequence ID" value="NZ_VFPT01000001.1"/>
</dbReference>
<organism evidence="3 4">
    <name type="scientific">Roseinatronobacter monicus</name>
    <dbReference type="NCBI Taxonomy" id="393481"/>
    <lineage>
        <taxon>Bacteria</taxon>
        <taxon>Pseudomonadati</taxon>
        <taxon>Pseudomonadota</taxon>
        <taxon>Alphaproteobacteria</taxon>
        <taxon>Rhodobacterales</taxon>
        <taxon>Paracoccaceae</taxon>
        <taxon>Roseinatronobacter</taxon>
    </lineage>
</organism>
<gene>
    <name evidence="3" type="ORF">BD293_0352</name>
</gene>
<evidence type="ECO:0000256" key="1">
    <source>
        <dbReference type="ARBA" id="ARBA00007884"/>
    </source>
</evidence>
<dbReference type="PANTHER" id="PTHR13194">
    <property type="entry name" value="COMPLEX I INTERMEDIATE-ASSOCIATED PROTEIN 30"/>
    <property type="match status" value="1"/>
</dbReference>
<dbReference type="OrthoDB" id="442188at2"/>
<evidence type="ECO:0000313" key="4">
    <source>
        <dbReference type="Proteomes" id="UP000320582"/>
    </source>
</evidence>
<dbReference type="InterPro" id="IPR013857">
    <property type="entry name" value="NADH-UbQ_OxRdtase-assoc_prot30"/>
</dbReference>
<dbReference type="Pfam" id="PF08547">
    <property type="entry name" value="CIA30"/>
    <property type="match status" value="1"/>
</dbReference>
<proteinExistence type="inferred from homology"/>
<sequence>MLLEGGTGPGLRAENGHSWRCICDSVMGGVSTATLERVTRDSVRALRMTGDVSLQNNGGFVQMSLDLAEPGAALDASGFSGLSLWVMGNNERYNIHLRSPEMTRVWQSWRAEFTAPDTWTRLDMPFTRFHPHRTELPVNPARLARIGLVAIGREMRADLALSRLELTV</sequence>
<dbReference type="InterPro" id="IPR039131">
    <property type="entry name" value="NDUFAF1"/>
</dbReference>
<evidence type="ECO:0000259" key="2">
    <source>
        <dbReference type="Pfam" id="PF08547"/>
    </source>
</evidence>
<dbReference type="AlphaFoldDB" id="A0A543K9L8"/>
<keyword evidence="4" id="KW-1185">Reference proteome</keyword>
<dbReference type="EMBL" id="VFPT01000001">
    <property type="protein sequence ID" value="TQM91777.1"/>
    <property type="molecule type" value="Genomic_DNA"/>
</dbReference>
<dbReference type="InterPro" id="IPR008979">
    <property type="entry name" value="Galactose-bd-like_sf"/>
</dbReference>
<name>A0A543K9L8_9RHOB</name>
<dbReference type="PANTHER" id="PTHR13194:SF19">
    <property type="entry name" value="NAD(P)-BINDING ROSSMANN-FOLD SUPERFAMILY PROTEIN"/>
    <property type="match status" value="1"/>
</dbReference>